<dbReference type="PANTHER" id="PTHR36156">
    <property type="entry name" value="SLR2101 PROTEIN"/>
    <property type="match status" value="1"/>
</dbReference>
<dbReference type="HOGENOM" id="CLU_096188_2_0_11"/>
<protein>
    <recommendedName>
        <fullName evidence="2">Cupin type-2 domain-containing protein</fullName>
    </recommendedName>
</protein>
<dbReference type="Proteomes" id="UP000000657">
    <property type="component" value="Chromosome"/>
</dbReference>
<accession>Q0RLR8</accession>
<keyword evidence="4" id="KW-1185">Reference proteome</keyword>
<dbReference type="InterPro" id="IPR011051">
    <property type="entry name" value="RmlC_Cupin_sf"/>
</dbReference>
<dbReference type="OrthoDB" id="713485at2"/>
<feature type="domain" description="Cupin type-2" evidence="2">
    <location>
        <begin position="109"/>
        <end position="164"/>
    </location>
</feature>
<organism evidence="3 4">
    <name type="scientific">Frankia alni (strain DSM 45986 / CECT 9034 / ACN14a)</name>
    <dbReference type="NCBI Taxonomy" id="326424"/>
    <lineage>
        <taxon>Bacteria</taxon>
        <taxon>Bacillati</taxon>
        <taxon>Actinomycetota</taxon>
        <taxon>Actinomycetes</taxon>
        <taxon>Frankiales</taxon>
        <taxon>Frankiaceae</taxon>
        <taxon>Frankia</taxon>
    </lineage>
</organism>
<feature type="region of interest" description="Disordered" evidence="1">
    <location>
        <begin position="43"/>
        <end position="71"/>
    </location>
</feature>
<gene>
    <name evidence="3" type="ordered locus">FRAAL2892</name>
</gene>
<evidence type="ECO:0000256" key="1">
    <source>
        <dbReference type="SAM" id="MobiDB-lite"/>
    </source>
</evidence>
<dbReference type="PANTHER" id="PTHR36156:SF2">
    <property type="entry name" value="CUPIN TYPE-2 DOMAIN-CONTAINING PROTEIN"/>
    <property type="match status" value="1"/>
</dbReference>
<name>Q0RLR8_FRAAA</name>
<dbReference type="EMBL" id="CT573213">
    <property type="protein sequence ID" value="CAJ61536.1"/>
    <property type="molecule type" value="Genomic_DNA"/>
</dbReference>
<dbReference type="Pfam" id="PF07883">
    <property type="entry name" value="Cupin_2"/>
    <property type="match status" value="1"/>
</dbReference>
<dbReference type="eggNOG" id="COG0662">
    <property type="taxonomic scope" value="Bacteria"/>
</dbReference>
<dbReference type="InterPro" id="IPR013096">
    <property type="entry name" value="Cupin_2"/>
</dbReference>
<dbReference type="KEGG" id="fal:FRAAL2892"/>
<evidence type="ECO:0000313" key="4">
    <source>
        <dbReference type="Proteomes" id="UP000000657"/>
    </source>
</evidence>
<sequence length="173" mass="17915">MALRRVVTGAGPDGAGIFVQDGPAPHVITNDSRPGLEVSYLWSTEEPPSVPGSGAESTRLDQEPVPPAGGTRLISVTYPPGFGLREPAARPPADVDDAAAAPFDDSLLHTTETVDYGVVLRGEICIVLAGGAERALAAGDVLVHNGAAHGWRNRRDEPAVVLYVIVGGRAVGH</sequence>
<evidence type="ECO:0000313" key="3">
    <source>
        <dbReference type="EMBL" id="CAJ61536.1"/>
    </source>
</evidence>
<evidence type="ECO:0000259" key="2">
    <source>
        <dbReference type="Pfam" id="PF07883"/>
    </source>
</evidence>
<dbReference type="InterPro" id="IPR047142">
    <property type="entry name" value="OryJ/VirC-like"/>
</dbReference>
<dbReference type="SUPFAM" id="SSF51182">
    <property type="entry name" value="RmlC-like cupins"/>
    <property type="match status" value="1"/>
</dbReference>
<dbReference type="STRING" id="326424.FRAAL2892"/>
<reference evidence="3 4" key="1">
    <citation type="journal article" date="2007" name="Genome Res.">
        <title>Genome characteristics of facultatively symbiotic Frankia sp. strains reflect host range and host plant biogeography.</title>
        <authorList>
            <person name="Normand P."/>
            <person name="Lapierre P."/>
            <person name="Tisa L.S."/>
            <person name="Gogarten J.P."/>
            <person name="Alloisio N."/>
            <person name="Bagnarol E."/>
            <person name="Bassi C.A."/>
            <person name="Berry A.M."/>
            <person name="Bickhart D.M."/>
            <person name="Choisne N."/>
            <person name="Couloux A."/>
            <person name="Cournoyer B."/>
            <person name="Cruveiller S."/>
            <person name="Daubin V."/>
            <person name="Demange N."/>
            <person name="Francino M.P."/>
            <person name="Goltsman E."/>
            <person name="Huang Y."/>
            <person name="Kopp O.R."/>
            <person name="Labarre L."/>
            <person name="Lapidus A."/>
            <person name="Lavire C."/>
            <person name="Marechal J."/>
            <person name="Martinez M."/>
            <person name="Mastronunzio J.E."/>
            <person name="Mullin B.C."/>
            <person name="Niemann J."/>
            <person name="Pujic P."/>
            <person name="Rawnsley T."/>
            <person name="Rouy Z."/>
            <person name="Schenowitz C."/>
            <person name="Sellstedt A."/>
            <person name="Tavares F."/>
            <person name="Tomkins J.P."/>
            <person name="Vallenet D."/>
            <person name="Valverde C."/>
            <person name="Wall L.G."/>
            <person name="Wang Y."/>
            <person name="Medigue C."/>
            <person name="Benson D.R."/>
        </authorList>
    </citation>
    <scope>NUCLEOTIDE SEQUENCE [LARGE SCALE GENOMIC DNA]</scope>
    <source>
        <strain evidence="4">DSM 45986 / CECT 9034 / ACN14a</strain>
    </source>
</reference>
<dbReference type="RefSeq" id="WP_011604038.1">
    <property type="nucleotide sequence ID" value="NC_008278.1"/>
</dbReference>
<dbReference type="CDD" id="cd02231">
    <property type="entry name" value="cupin_BLL6423-like"/>
    <property type="match status" value="1"/>
</dbReference>
<proteinExistence type="predicted"/>
<dbReference type="InterPro" id="IPR014710">
    <property type="entry name" value="RmlC-like_jellyroll"/>
</dbReference>
<dbReference type="Gene3D" id="2.60.120.10">
    <property type="entry name" value="Jelly Rolls"/>
    <property type="match status" value="1"/>
</dbReference>
<dbReference type="AlphaFoldDB" id="Q0RLR8"/>